<evidence type="ECO:0000313" key="14">
    <source>
        <dbReference type="Proteomes" id="UP001180087"/>
    </source>
</evidence>
<reference evidence="13" key="1">
    <citation type="submission" date="2023-06" db="EMBL/GenBank/DDBJ databases">
        <title>A Treasure from Seagulls: Isolation and Description of Aciduricobacillus qingdaonensis gen. nov., sp. nov., a Rare Obligately Uric Acid-utilizing Member in the Family Bacillaceae.</title>
        <authorList>
            <person name="Liu W."/>
            <person name="Wang B."/>
        </authorList>
    </citation>
    <scope>NUCLEOTIDE SEQUENCE</scope>
    <source>
        <strain evidence="13">44XB</strain>
    </source>
</reference>
<name>A0ABY9KT05_9BACI</name>
<feature type="domain" description="Mur ligase central" evidence="12">
    <location>
        <begin position="46"/>
        <end position="264"/>
    </location>
</feature>
<keyword evidence="14" id="KW-1185">Reference proteome</keyword>
<evidence type="ECO:0000259" key="11">
    <source>
        <dbReference type="Pfam" id="PF02875"/>
    </source>
</evidence>
<dbReference type="InterPro" id="IPR036565">
    <property type="entry name" value="Mur-like_cat_sf"/>
</dbReference>
<evidence type="ECO:0000256" key="1">
    <source>
        <dbReference type="ARBA" id="ARBA00008276"/>
    </source>
</evidence>
<dbReference type="Gene3D" id="3.90.190.20">
    <property type="entry name" value="Mur ligase, C-terminal domain"/>
    <property type="match status" value="1"/>
</dbReference>
<evidence type="ECO:0000256" key="4">
    <source>
        <dbReference type="ARBA" id="ARBA00022723"/>
    </source>
</evidence>
<dbReference type="PANTHER" id="PTHR11136:SF0">
    <property type="entry name" value="DIHYDROFOLATE SYNTHETASE-RELATED"/>
    <property type="match status" value="1"/>
</dbReference>
<dbReference type="EC" id="6.3.2.17" evidence="2"/>
<dbReference type="InterPro" id="IPR036615">
    <property type="entry name" value="Mur_ligase_C_dom_sf"/>
</dbReference>
<evidence type="ECO:0000313" key="13">
    <source>
        <dbReference type="EMBL" id="WLV23689.1"/>
    </source>
</evidence>
<evidence type="ECO:0000259" key="12">
    <source>
        <dbReference type="Pfam" id="PF08245"/>
    </source>
</evidence>
<dbReference type="Gene3D" id="3.40.1190.10">
    <property type="entry name" value="Mur-like, catalytic domain"/>
    <property type="match status" value="1"/>
</dbReference>
<comment type="similarity">
    <text evidence="1 10">Belongs to the folylpolyglutamate synthase family.</text>
</comment>
<dbReference type="Proteomes" id="UP001180087">
    <property type="component" value="Chromosome"/>
</dbReference>
<evidence type="ECO:0000256" key="7">
    <source>
        <dbReference type="ARBA" id="ARBA00022842"/>
    </source>
</evidence>
<dbReference type="RefSeq" id="WP_348025949.1">
    <property type="nucleotide sequence ID" value="NZ_CP129113.1"/>
</dbReference>
<keyword evidence="4" id="KW-0479">Metal-binding</keyword>
<dbReference type="GO" id="GO:0016874">
    <property type="term" value="F:ligase activity"/>
    <property type="evidence" value="ECO:0007669"/>
    <property type="project" value="UniProtKB-KW"/>
</dbReference>
<evidence type="ECO:0000256" key="9">
    <source>
        <dbReference type="ARBA" id="ARBA00047493"/>
    </source>
</evidence>
<evidence type="ECO:0000256" key="5">
    <source>
        <dbReference type="ARBA" id="ARBA00022741"/>
    </source>
</evidence>
<keyword evidence="6 10" id="KW-0067">ATP-binding</keyword>
<dbReference type="InterPro" id="IPR004101">
    <property type="entry name" value="Mur_ligase_C"/>
</dbReference>
<dbReference type="EMBL" id="CP129113">
    <property type="protein sequence ID" value="WLV23689.1"/>
    <property type="molecule type" value="Genomic_DNA"/>
</dbReference>
<dbReference type="PIRSF" id="PIRSF001563">
    <property type="entry name" value="Folylpolyglu_synth"/>
    <property type="match status" value="1"/>
</dbReference>
<dbReference type="PANTHER" id="PTHR11136">
    <property type="entry name" value="FOLYLPOLYGLUTAMATE SYNTHASE-RELATED"/>
    <property type="match status" value="1"/>
</dbReference>
<feature type="domain" description="Mur ligase C-terminal" evidence="11">
    <location>
        <begin position="292"/>
        <end position="396"/>
    </location>
</feature>
<evidence type="ECO:0000256" key="6">
    <source>
        <dbReference type="ARBA" id="ARBA00022840"/>
    </source>
</evidence>
<evidence type="ECO:0000256" key="8">
    <source>
        <dbReference type="ARBA" id="ARBA00030592"/>
    </source>
</evidence>
<sequence length="424" mass="47036">MFKTFIEVETFFKKRSEFGIKPGLERIHSLLDKAGNPEKKMKAVHVAGTNGKGSTASFLIDGLVANGYKTGFFTSPSFSGLTGHIYINKEPISEGAFISLLNQLLPAIELLDEQDMHPTEFEIITVLAIMHLAEQAEISVIETGMGGRFDTTNCFEPILSIITNVSIDHASFLGSTVVDIAEHKAGIIKHNRPVIAGEMKDEAFAVIREEATGKSAPIFHIGEEFQYRKTWPDSFIWTSGGKSYDVKLGMSGVHQMHNASLAIAGFALLDEEGVLIDMEKAVKALAETAVPGRFEKVHSNPDIILDGAHNPDGIRSFTKTAKAFAEGKSSKVVFSAFRDKDISSMLEQLKEEFNHIVLVPFDHPRALSIEEEKKLAEKYNLELKTDWHSVVDEMIEEKEASCMFITGSLNFILRVREYILSKHD</sequence>
<dbReference type="InterPro" id="IPR013221">
    <property type="entry name" value="Mur_ligase_cen"/>
</dbReference>
<proteinExistence type="inferred from homology"/>
<dbReference type="SUPFAM" id="SSF53244">
    <property type="entry name" value="MurD-like peptide ligases, peptide-binding domain"/>
    <property type="match status" value="1"/>
</dbReference>
<comment type="catalytic activity">
    <reaction evidence="9">
        <text>(6S)-5,6,7,8-tetrahydrofolyl-(gamma-L-Glu)(n) + L-glutamate + ATP = (6S)-5,6,7,8-tetrahydrofolyl-(gamma-L-Glu)(n+1) + ADP + phosphate + H(+)</text>
        <dbReference type="Rhea" id="RHEA:10580"/>
        <dbReference type="Rhea" id="RHEA-COMP:14738"/>
        <dbReference type="Rhea" id="RHEA-COMP:14740"/>
        <dbReference type="ChEBI" id="CHEBI:15378"/>
        <dbReference type="ChEBI" id="CHEBI:29985"/>
        <dbReference type="ChEBI" id="CHEBI:30616"/>
        <dbReference type="ChEBI" id="CHEBI:43474"/>
        <dbReference type="ChEBI" id="CHEBI:141005"/>
        <dbReference type="ChEBI" id="CHEBI:456216"/>
        <dbReference type="EC" id="6.3.2.17"/>
    </reaction>
</comment>
<dbReference type="Pfam" id="PF08245">
    <property type="entry name" value="Mur_ligase_M"/>
    <property type="match status" value="1"/>
</dbReference>
<keyword evidence="3 10" id="KW-0436">Ligase</keyword>
<evidence type="ECO:0000256" key="10">
    <source>
        <dbReference type="PIRNR" id="PIRNR001563"/>
    </source>
</evidence>
<evidence type="ECO:0000256" key="2">
    <source>
        <dbReference type="ARBA" id="ARBA00013025"/>
    </source>
</evidence>
<dbReference type="NCBIfam" id="TIGR01499">
    <property type="entry name" value="folC"/>
    <property type="match status" value="1"/>
</dbReference>
<keyword evidence="5 10" id="KW-0547">Nucleotide-binding</keyword>
<gene>
    <name evidence="13" type="ORF">QR721_08525</name>
</gene>
<dbReference type="InterPro" id="IPR001645">
    <property type="entry name" value="Folylpolyglutamate_synth"/>
</dbReference>
<keyword evidence="7" id="KW-0460">Magnesium</keyword>
<organism evidence="13 14">
    <name type="scientific">Aciduricibacillus chroicocephali</name>
    <dbReference type="NCBI Taxonomy" id="3054939"/>
    <lineage>
        <taxon>Bacteria</taxon>
        <taxon>Bacillati</taxon>
        <taxon>Bacillota</taxon>
        <taxon>Bacilli</taxon>
        <taxon>Bacillales</taxon>
        <taxon>Bacillaceae</taxon>
        <taxon>Aciduricibacillus</taxon>
    </lineage>
</organism>
<dbReference type="SUPFAM" id="SSF53623">
    <property type="entry name" value="MurD-like peptide ligases, catalytic domain"/>
    <property type="match status" value="1"/>
</dbReference>
<dbReference type="Pfam" id="PF02875">
    <property type="entry name" value="Mur_ligase_C"/>
    <property type="match status" value="1"/>
</dbReference>
<evidence type="ECO:0000256" key="3">
    <source>
        <dbReference type="ARBA" id="ARBA00022598"/>
    </source>
</evidence>
<protein>
    <recommendedName>
        <fullName evidence="2">tetrahydrofolate synthase</fullName>
        <ecNumber evidence="2">6.3.2.17</ecNumber>
    </recommendedName>
    <alternativeName>
        <fullName evidence="8">Tetrahydrofolylpolyglutamate synthase</fullName>
    </alternativeName>
</protein>
<accession>A0ABY9KT05</accession>